<accession>A0A645A715</accession>
<sequence length="87" mass="9660">MNPTRGLDVGAIEFVYEQIESQKSRKKAILLISTELSEILRLSDRIAVLFQGRLMGIVERKEATVEQLGRLMAGISAGKDGNRNEEA</sequence>
<dbReference type="InterPro" id="IPR027417">
    <property type="entry name" value="P-loop_NTPase"/>
</dbReference>
<dbReference type="AlphaFoldDB" id="A0A645A715"/>
<keyword evidence="2" id="KW-0067">ATP-binding</keyword>
<dbReference type="PANTHER" id="PTHR43790">
    <property type="entry name" value="CARBOHYDRATE TRANSPORT ATP-BINDING PROTEIN MG119-RELATED"/>
    <property type="match status" value="1"/>
</dbReference>
<dbReference type="PANTHER" id="PTHR43790:SF4">
    <property type="entry name" value="GUANOSINE IMPORT ATP-BINDING PROTEIN NUPO"/>
    <property type="match status" value="1"/>
</dbReference>
<dbReference type="Gene3D" id="3.40.50.300">
    <property type="entry name" value="P-loop containing nucleotide triphosphate hydrolases"/>
    <property type="match status" value="1"/>
</dbReference>
<dbReference type="EMBL" id="VSSQ01012325">
    <property type="protein sequence ID" value="MPM48959.1"/>
    <property type="molecule type" value="Genomic_DNA"/>
</dbReference>
<dbReference type="GO" id="GO:0005524">
    <property type="term" value="F:ATP binding"/>
    <property type="evidence" value="ECO:0007669"/>
    <property type="project" value="UniProtKB-KW"/>
</dbReference>
<gene>
    <name evidence="3" type="ORF">SDC9_95686</name>
</gene>
<evidence type="ECO:0000256" key="2">
    <source>
        <dbReference type="ARBA" id="ARBA00022840"/>
    </source>
</evidence>
<evidence type="ECO:0008006" key="4">
    <source>
        <dbReference type="Google" id="ProtNLM"/>
    </source>
</evidence>
<name>A0A645A715_9ZZZZ</name>
<organism evidence="3">
    <name type="scientific">bioreactor metagenome</name>
    <dbReference type="NCBI Taxonomy" id="1076179"/>
    <lineage>
        <taxon>unclassified sequences</taxon>
        <taxon>metagenomes</taxon>
        <taxon>ecological metagenomes</taxon>
    </lineage>
</organism>
<evidence type="ECO:0000256" key="1">
    <source>
        <dbReference type="ARBA" id="ARBA00022741"/>
    </source>
</evidence>
<keyword evidence="1" id="KW-0547">Nucleotide-binding</keyword>
<dbReference type="InterPro" id="IPR050107">
    <property type="entry name" value="ABC_carbohydrate_import_ATPase"/>
</dbReference>
<proteinExistence type="predicted"/>
<reference evidence="3" key="1">
    <citation type="submission" date="2019-08" db="EMBL/GenBank/DDBJ databases">
        <authorList>
            <person name="Kucharzyk K."/>
            <person name="Murdoch R.W."/>
            <person name="Higgins S."/>
            <person name="Loffler F."/>
        </authorList>
    </citation>
    <scope>NUCLEOTIDE SEQUENCE</scope>
</reference>
<protein>
    <recommendedName>
        <fullName evidence="4">Ribose import ATP-binding protein RbsA</fullName>
    </recommendedName>
</protein>
<dbReference type="SUPFAM" id="SSF52540">
    <property type="entry name" value="P-loop containing nucleoside triphosphate hydrolases"/>
    <property type="match status" value="1"/>
</dbReference>
<evidence type="ECO:0000313" key="3">
    <source>
        <dbReference type="EMBL" id="MPM48959.1"/>
    </source>
</evidence>
<comment type="caution">
    <text evidence="3">The sequence shown here is derived from an EMBL/GenBank/DDBJ whole genome shotgun (WGS) entry which is preliminary data.</text>
</comment>